<feature type="transmembrane region" description="Helical" evidence="7">
    <location>
        <begin position="71"/>
        <end position="95"/>
    </location>
</feature>
<dbReference type="RefSeq" id="WP_106531612.1">
    <property type="nucleotide sequence ID" value="NZ_PYAT01000001.1"/>
</dbReference>
<feature type="transmembrane region" description="Helical" evidence="7">
    <location>
        <begin position="140"/>
        <end position="161"/>
    </location>
</feature>
<keyword evidence="9" id="KW-0762">Sugar transport</keyword>
<dbReference type="GO" id="GO:0005886">
    <property type="term" value="C:plasma membrane"/>
    <property type="evidence" value="ECO:0007669"/>
    <property type="project" value="UniProtKB-SubCell"/>
</dbReference>
<evidence type="ECO:0000313" key="9">
    <source>
        <dbReference type="EMBL" id="PSL41803.1"/>
    </source>
</evidence>
<evidence type="ECO:0000256" key="7">
    <source>
        <dbReference type="RuleBase" id="RU363032"/>
    </source>
</evidence>
<dbReference type="Proteomes" id="UP000242682">
    <property type="component" value="Unassembled WGS sequence"/>
</dbReference>
<evidence type="ECO:0000256" key="1">
    <source>
        <dbReference type="ARBA" id="ARBA00004651"/>
    </source>
</evidence>
<evidence type="ECO:0000256" key="4">
    <source>
        <dbReference type="ARBA" id="ARBA00022692"/>
    </source>
</evidence>
<reference evidence="9 10" key="1">
    <citation type="submission" date="2018-03" db="EMBL/GenBank/DDBJ databases">
        <title>Genomic Encyclopedia of Type Strains, Phase III (KMG-III): the genomes of soil and plant-associated and newly described type strains.</title>
        <authorList>
            <person name="Whitman W."/>
        </authorList>
    </citation>
    <scope>NUCLEOTIDE SEQUENCE [LARGE SCALE GENOMIC DNA]</scope>
    <source>
        <strain evidence="9 10">CGMCC 1.12259</strain>
    </source>
</reference>
<feature type="domain" description="ABC transmembrane type-1" evidence="8">
    <location>
        <begin position="72"/>
        <end position="262"/>
    </location>
</feature>
<feature type="transmembrane region" description="Helical" evidence="7">
    <location>
        <begin position="9"/>
        <end position="31"/>
    </location>
</feature>
<comment type="caution">
    <text evidence="9">The sequence shown here is derived from an EMBL/GenBank/DDBJ whole genome shotgun (WGS) entry which is preliminary data.</text>
</comment>
<protein>
    <submittedName>
        <fullName evidence="9">Multiple sugar transport system permease protein</fullName>
    </submittedName>
</protein>
<dbReference type="Gene3D" id="1.10.3720.10">
    <property type="entry name" value="MetI-like"/>
    <property type="match status" value="1"/>
</dbReference>
<dbReference type="SUPFAM" id="SSF161098">
    <property type="entry name" value="MetI-like"/>
    <property type="match status" value="1"/>
</dbReference>
<keyword evidence="2 7" id="KW-0813">Transport</keyword>
<keyword evidence="3" id="KW-1003">Cell membrane</keyword>
<dbReference type="PANTHER" id="PTHR43744">
    <property type="entry name" value="ABC TRANSPORTER PERMEASE PROTEIN MG189-RELATED-RELATED"/>
    <property type="match status" value="1"/>
</dbReference>
<feature type="transmembrane region" description="Helical" evidence="7">
    <location>
        <begin position="244"/>
        <end position="267"/>
    </location>
</feature>
<comment type="similarity">
    <text evidence="7">Belongs to the binding-protein-dependent transport system permease family.</text>
</comment>
<organism evidence="9 10">
    <name type="scientific">Planomicrobium soli</name>
    <dbReference type="NCBI Taxonomy" id="1176648"/>
    <lineage>
        <taxon>Bacteria</taxon>
        <taxon>Bacillati</taxon>
        <taxon>Bacillota</taxon>
        <taxon>Bacilli</taxon>
        <taxon>Bacillales</taxon>
        <taxon>Caryophanaceae</taxon>
        <taxon>Planomicrobium</taxon>
    </lineage>
</organism>
<gene>
    <name evidence="9" type="ORF">B0H99_10147</name>
</gene>
<feature type="transmembrane region" description="Helical" evidence="7">
    <location>
        <begin position="182"/>
        <end position="207"/>
    </location>
</feature>
<evidence type="ECO:0000313" key="10">
    <source>
        <dbReference type="Proteomes" id="UP000242682"/>
    </source>
</evidence>
<accession>A0A2P8H6H4</accession>
<dbReference type="AlphaFoldDB" id="A0A2P8H6H4"/>
<dbReference type="CDD" id="cd06261">
    <property type="entry name" value="TM_PBP2"/>
    <property type="match status" value="1"/>
</dbReference>
<dbReference type="Pfam" id="PF00528">
    <property type="entry name" value="BPD_transp_1"/>
    <property type="match status" value="1"/>
</dbReference>
<dbReference type="EMBL" id="PYAT01000001">
    <property type="protein sequence ID" value="PSL41803.1"/>
    <property type="molecule type" value="Genomic_DNA"/>
</dbReference>
<evidence type="ECO:0000256" key="5">
    <source>
        <dbReference type="ARBA" id="ARBA00022989"/>
    </source>
</evidence>
<feature type="transmembrane region" description="Helical" evidence="7">
    <location>
        <begin position="107"/>
        <end position="128"/>
    </location>
</feature>
<dbReference type="PANTHER" id="PTHR43744:SF12">
    <property type="entry name" value="ABC TRANSPORTER PERMEASE PROTEIN MG189-RELATED"/>
    <property type="match status" value="1"/>
</dbReference>
<comment type="subcellular location">
    <subcellularLocation>
        <location evidence="1 7">Cell membrane</location>
        <topology evidence="1 7">Multi-pass membrane protein</topology>
    </subcellularLocation>
</comment>
<keyword evidence="6 7" id="KW-0472">Membrane</keyword>
<evidence type="ECO:0000259" key="8">
    <source>
        <dbReference type="PROSITE" id="PS50928"/>
    </source>
</evidence>
<evidence type="ECO:0000256" key="2">
    <source>
        <dbReference type="ARBA" id="ARBA00022448"/>
    </source>
</evidence>
<keyword evidence="10" id="KW-1185">Reference proteome</keyword>
<dbReference type="InterPro" id="IPR035906">
    <property type="entry name" value="MetI-like_sf"/>
</dbReference>
<dbReference type="InterPro" id="IPR000515">
    <property type="entry name" value="MetI-like"/>
</dbReference>
<evidence type="ECO:0000256" key="6">
    <source>
        <dbReference type="ARBA" id="ARBA00023136"/>
    </source>
</evidence>
<dbReference type="GO" id="GO:0055085">
    <property type="term" value="P:transmembrane transport"/>
    <property type="evidence" value="ECO:0007669"/>
    <property type="project" value="InterPro"/>
</dbReference>
<proteinExistence type="inferred from homology"/>
<sequence length="276" mass="29988">MKKSKTQTAIVVIVASIIALLFLLPLIFMLFTSFKALGEAMSSSALFPKSWTAENYGSILGIGAEVPVLRWLFNTGLVTLAGTALVVFVDVLAAYSLARLNLPGKKFFLSIVVAALTVPGIVTLFPAFYLFRQFQLIDTYAPLVLIYSANTMGVFLIYSFLRGFPKDLEEAAFIDGASVLQILRYVIFPAIRPVVATLSVLTFLTIYNDFLWPSVVTSSDEMKTVTVGVANLVQGANFVNPGRMMAATLVATLPALIIFVAANRYFVRSVVSSGIK</sequence>
<evidence type="ECO:0000256" key="3">
    <source>
        <dbReference type="ARBA" id="ARBA00022475"/>
    </source>
</evidence>
<dbReference type="OrthoDB" id="9784933at2"/>
<keyword evidence="4 7" id="KW-0812">Transmembrane</keyword>
<dbReference type="PROSITE" id="PS50928">
    <property type="entry name" value="ABC_TM1"/>
    <property type="match status" value="1"/>
</dbReference>
<name>A0A2P8H6H4_9BACL</name>
<keyword evidence="5 7" id="KW-1133">Transmembrane helix</keyword>